<feature type="transmembrane region" description="Helical" evidence="1">
    <location>
        <begin position="180"/>
        <end position="199"/>
    </location>
</feature>
<comment type="caution">
    <text evidence="2">The sequence shown here is derived from an EMBL/GenBank/DDBJ whole genome shotgun (WGS) entry which is preliminary data.</text>
</comment>
<keyword evidence="3" id="KW-1185">Reference proteome</keyword>
<evidence type="ECO:0000256" key="1">
    <source>
        <dbReference type="SAM" id="Phobius"/>
    </source>
</evidence>
<name>A0ABP6YYP4_9ACTN</name>
<keyword evidence="1" id="KW-1133">Transmembrane helix</keyword>
<feature type="transmembrane region" description="Helical" evidence="1">
    <location>
        <begin position="57"/>
        <end position="74"/>
    </location>
</feature>
<protein>
    <submittedName>
        <fullName evidence="2">Uncharacterized protein</fullName>
    </submittedName>
</protein>
<gene>
    <name evidence="2" type="ORF">GCM10022295_85250</name>
</gene>
<keyword evidence="1" id="KW-0812">Transmembrane</keyword>
<proteinExistence type="predicted"/>
<dbReference type="RefSeq" id="WP_346186288.1">
    <property type="nucleotide sequence ID" value="NZ_BAABCE010000027.1"/>
</dbReference>
<evidence type="ECO:0000313" key="2">
    <source>
        <dbReference type="EMBL" id="GAA3590581.1"/>
    </source>
</evidence>
<dbReference type="Proteomes" id="UP001500707">
    <property type="component" value="Unassembled WGS sequence"/>
</dbReference>
<reference evidence="3" key="1">
    <citation type="journal article" date="2019" name="Int. J. Syst. Evol. Microbiol.">
        <title>The Global Catalogue of Microorganisms (GCM) 10K type strain sequencing project: providing services to taxonomists for standard genome sequencing and annotation.</title>
        <authorList>
            <consortium name="The Broad Institute Genomics Platform"/>
            <consortium name="The Broad Institute Genome Sequencing Center for Infectious Disease"/>
            <person name="Wu L."/>
            <person name="Ma J."/>
        </authorList>
    </citation>
    <scope>NUCLEOTIDE SEQUENCE [LARGE SCALE GENOMIC DNA]</scope>
    <source>
        <strain evidence="3">JCM 17656</strain>
    </source>
</reference>
<sequence>MNPTPQHGDDGFEDVINSGYHAAHAYQPPAADPTPYGTHHPAYSAPVKPGLTKRGKAVLAIGTVILASGGMFAWQDYASDAKAADIRAQELQYKRDLLALEMQKEINKTNEASAKAQETADAQTQKQVKACVEADKGLIGKQLGTTYSSVMKDCQAQYGTSSQAGTDIQEAASASDSSGVNQGVLIGGGVLVLGLIVAAKKATRPAHA</sequence>
<accession>A0ABP6YYP4</accession>
<organism evidence="2 3">
    <name type="scientific">Streptomyces osmaniensis</name>
    <dbReference type="NCBI Taxonomy" id="593134"/>
    <lineage>
        <taxon>Bacteria</taxon>
        <taxon>Bacillati</taxon>
        <taxon>Actinomycetota</taxon>
        <taxon>Actinomycetes</taxon>
        <taxon>Kitasatosporales</taxon>
        <taxon>Streptomycetaceae</taxon>
        <taxon>Streptomyces</taxon>
    </lineage>
</organism>
<dbReference type="EMBL" id="BAABCE010000027">
    <property type="protein sequence ID" value="GAA3590581.1"/>
    <property type="molecule type" value="Genomic_DNA"/>
</dbReference>
<evidence type="ECO:0000313" key="3">
    <source>
        <dbReference type="Proteomes" id="UP001500707"/>
    </source>
</evidence>
<keyword evidence="1" id="KW-0472">Membrane</keyword>